<protein>
    <submittedName>
        <fullName evidence="3">DUF2892 domain-containing protein</fullName>
    </submittedName>
</protein>
<accession>A0A939GKL2</accession>
<dbReference type="Pfam" id="PF11127">
    <property type="entry name" value="YgaP-like_TM"/>
    <property type="match status" value="1"/>
</dbReference>
<evidence type="ECO:0000256" key="1">
    <source>
        <dbReference type="SAM" id="Phobius"/>
    </source>
</evidence>
<comment type="caution">
    <text evidence="3">The sequence shown here is derived from an EMBL/GenBank/DDBJ whole genome shotgun (WGS) entry which is preliminary data.</text>
</comment>
<keyword evidence="1" id="KW-0472">Membrane</keyword>
<feature type="transmembrane region" description="Helical" evidence="1">
    <location>
        <begin position="39"/>
        <end position="62"/>
    </location>
</feature>
<keyword evidence="1" id="KW-1133">Transmembrane helix</keyword>
<dbReference type="RefSeq" id="WP_207366671.1">
    <property type="nucleotide sequence ID" value="NZ_JAFMYV010000012.1"/>
</dbReference>
<name>A0A939GKL2_9BACT</name>
<evidence type="ECO:0000313" key="4">
    <source>
        <dbReference type="Proteomes" id="UP000664034"/>
    </source>
</evidence>
<dbReference type="AlphaFoldDB" id="A0A939GKL2"/>
<feature type="domain" description="Inner membrane protein YgaP-like transmembrane" evidence="2">
    <location>
        <begin position="7"/>
        <end position="68"/>
    </location>
</feature>
<reference evidence="3" key="1">
    <citation type="submission" date="2021-03" db="EMBL/GenBank/DDBJ databases">
        <title>Fibrella sp. HMF5335 genome sequencing and assembly.</title>
        <authorList>
            <person name="Kang H."/>
            <person name="Kim H."/>
            <person name="Bae S."/>
            <person name="Joh K."/>
        </authorList>
    </citation>
    <scope>NUCLEOTIDE SEQUENCE</scope>
    <source>
        <strain evidence="3">HMF5335</strain>
    </source>
</reference>
<dbReference type="Proteomes" id="UP000664034">
    <property type="component" value="Unassembled WGS sequence"/>
</dbReference>
<organism evidence="3 4">
    <name type="scientific">Fibrella rubiginis</name>
    <dbReference type="NCBI Taxonomy" id="2817060"/>
    <lineage>
        <taxon>Bacteria</taxon>
        <taxon>Pseudomonadati</taxon>
        <taxon>Bacteroidota</taxon>
        <taxon>Cytophagia</taxon>
        <taxon>Cytophagales</taxon>
        <taxon>Spirosomataceae</taxon>
        <taxon>Fibrella</taxon>
    </lineage>
</organism>
<dbReference type="EMBL" id="JAFMYV010000012">
    <property type="protein sequence ID" value="MBO0939140.1"/>
    <property type="molecule type" value="Genomic_DNA"/>
</dbReference>
<sequence>MIPNNLNVGFIDRLVRGLLAIDLLALWLAGFLIGPPVTLALLIATYAAITGVLGSCFIYSLLGINTRQRTEP</sequence>
<keyword evidence="4" id="KW-1185">Reference proteome</keyword>
<proteinExistence type="predicted"/>
<keyword evidence="1" id="KW-0812">Transmembrane</keyword>
<evidence type="ECO:0000259" key="2">
    <source>
        <dbReference type="Pfam" id="PF11127"/>
    </source>
</evidence>
<feature type="transmembrane region" description="Helical" evidence="1">
    <location>
        <begin position="14"/>
        <end position="33"/>
    </location>
</feature>
<dbReference type="InterPro" id="IPR021309">
    <property type="entry name" value="YgaP-like_TM"/>
</dbReference>
<evidence type="ECO:0000313" key="3">
    <source>
        <dbReference type="EMBL" id="MBO0939140.1"/>
    </source>
</evidence>
<gene>
    <name evidence="3" type="ORF">J2I47_21475</name>
</gene>